<dbReference type="Pfam" id="PF01895">
    <property type="entry name" value="PhoU"/>
    <property type="match status" value="2"/>
</dbReference>
<proteinExistence type="inferred from homology"/>
<evidence type="ECO:0000313" key="4">
    <source>
        <dbReference type="EMBL" id="BCA90979.1"/>
    </source>
</evidence>
<gene>
    <name evidence="4" type="ORF">HMSLTHF_07540</name>
    <name evidence="5" type="ORF">SAMN04490369_102730</name>
</gene>
<evidence type="ECO:0000313" key="7">
    <source>
        <dbReference type="Proteomes" id="UP000503197"/>
    </source>
</evidence>
<dbReference type="Gene3D" id="1.20.58.220">
    <property type="entry name" value="Phosphate transport system protein phou homolog 2, domain 2"/>
    <property type="match status" value="1"/>
</dbReference>
<reference evidence="5 6" key="1">
    <citation type="submission" date="2016-10" db="EMBL/GenBank/DDBJ databases">
        <authorList>
            <person name="de Groot N.N."/>
        </authorList>
    </citation>
    <scope>NUCLEOTIDE SEQUENCE [LARGE SCALE GENOMIC DNA]</scope>
    <source>
        <strain evidence="5 6">558</strain>
    </source>
</reference>
<feature type="domain" description="PhoU" evidence="3">
    <location>
        <begin position="129"/>
        <end position="208"/>
    </location>
</feature>
<dbReference type="EMBL" id="FODB01000027">
    <property type="protein sequence ID" value="SEN85474.1"/>
    <property type="molecule type" value="Genomic_DNA"/>
</dbReference>
<dbReference type="AlphaFoldDB" id="A0A1H8JXJ5"/>
<dbReference type="SUPFAM" id="SSF109755">
    <property type="entry name" value="PhoU-like"/>
    <property type="match status" value="1"/>
</dbReference>
<organism evidence="5 6">
    <name type="scientific">Vreelandella aquamarina</name>
    <dbReference type="NCBI Taxonomy" id="77097"/>
    <lineage>
        <taxon>Bacteria</taxon>
        <taxon>Pseudomonadati</taxon>
        <taxon>Pseudomonadota</taxon>
        <taxon>Gammaproteobacteria</taxon>
        <taxon>Oceanospirillales</taxon>
        <taxon>Halomonadaceae</taxon>
        <taxon>Vreelandella</taxon>
    </lineage>
</organism>
<evidence type="ECO:0000256" key="1">
    <source>
        <dbReference type="ARBA" id="ARBA00008107"/>
    </source>
</evidence>
<dbReference type="InterPro" id="IPR026022">
    <property type="entry name" value="PhoU_dom"/>
</dbReference>
<accession>A0A1H8JXJ5</accession>
<keyword evidence="2" id="KW-0592">Phosphate transport</keyword>
<dbReference type="Proteomes" id="UP000503197">
    <property type="component" value="Chromosome"/>
</dbReference>
<evidence type="ECO:0000256" key="2">
    <source>
        <dbReference type="ARBA" id="ARBA00022592"/>
    </source>
</evidence>
<dbReference type="InterPro" id="IPR038078">
    <property type="entry name" value="PhoU-like_sf"/>
</dbReference>
<dbReference type="PANTHER" id="PTHR42930">
    <property type="entry name" value="PHOSPHATE-SPECIFIC TRANSPORT SYSTEM ACCESSORY PROTEIN PHOU"/>
    <property type="match status" value="1"/>
</dbReference>
<accession>A0A6F8SS42</accession>
<dbReference type="STRING" id="77097.SAMN04490369_102730"/>
<comment type="similarity">
    <text evidence="1">Belongs to the PhoU family.</text>
</comment>
<dbReference type="RefSeq" id="WP_058578694.1">
    <property type="nucleotide sequence ID" value="NZ_AP022821.1"/>
</dbReference>
<protein>
    <submittedName>
        <fullName evidence="5">PhoU domain-containing protein</fullName>
    </submittedName>
</protein>
<dbReference type="GO" id="GO:0006817">
    <property type="term" value="P:phosphate ion transport"/>
    <property type="evidence" value="ECO:0007669"/>
    <property type="project" value="UniProtKB-KW"/>
</dbReference>
<sequence length="228" mass="25842">MFKQLFSALTSETSIDQAYADLTQMLEHGAWMFSRANEVLYSTVAAEDVRTPLYERDVAVNELERSIRRKVLRHLTVNPGHDVAICLALMSVAKDAERIGDYCKNVFEVGVFYTEGFHVDRYQKPLDSISERLRGLFSELIAATRNSDEQKAHGVITATREIRHISDELIESLLREEDSIEFHEAVAYSLLARHYKRVASHLANIATAVTGRLEDLDFPSEADDHALD</sequence>
<name>A0A1H8JXJ5_9GAMM</name>
<dbReference type="GO" id="GO:0030643">
    <property type="term" value="P:intracellular phosphate ion homeostasis"/>
    <property type="evidence" value="ECO:0007669"/>
    <property type="project" value="InterPro"/>
</dbReference>
<evidence type="ECO:0000259" key="3">
    <source>
        <dbReference type="Pfam" id="PF01895"/>
    </source>
</evidence>
<dbReference type="GO" id="GO:0045936">
    <property type="term" value="P:negative regulation of phosphate metabolic process"/>
    <property type="evidence" value="ECO:0007669"/>
    <property type="project" value="InterPro"/>
</dbReference>
<dbReference type="Proteomes" id="UP000199493">
    <property type="component" value="Unassembled WGS sequence"/>
</dbReference>
<feature type="domain" description="PhoU" evidence="3">
    <location>
        <begin position="23"/>
        <end position="108"/>
    </location>
</feature>
<reference evidence="4 7" key="2">
    <citation type="submission" date="2020-02" db="EMBL/GenBank/DDBJ databases">
        <title>Complete Genome Sequence of Halomonas meridiana strain BAA-801, Isolated from Deep Sea Thermal Vent.</title>
        <authorList>
            <person name="Takahashi Y."/>
            <person name="Takahashi H."/>
            <person name="Galipon J."/>
            <person name="Arakawa K."/>
        </authorList>
    </citation>
    <scope>NUCLEOTIDE SEQUENCE [LARGE SCALE GENOMIC DNA]</scope>
    <source>
        <strain evidence="4 7">Slthf1</strain>
    </source>
</reference>
<evidence type="ECO:0000313" key="6">
    <source>
        <dbReference type="Proteomes" id="UP000199493"/>
    </source>
</evidence>
<dbReference type="EMBL" id="AP022821">
    <property type="protein sequence ID" value="BCA90979.1"/>
    <property type="molecule type" value="Genomic_DNA"/>
</dbReference>
<evidence type="ECO:0000313" key="5">
    <source>
        <dbReference type="EMBL" id="SEN85474.1"/>
    </source>
</evidence>
<keyword evidence="2" id="KW-0813">Transport</keyword>
<dbReference type="PANTHER" id="PTHR42930:SF3">
    <property type="entry name" value="PHOSPHATE-SPECIFIC TRANSPORT SYSTEM ACCESSORY PROTEIN PHOU"/>
    <property type="match status" value="1"/>
</dbReference>
<dbReference type="InterPro" id="IPR028366">
    <property type="entry name" value="PhoU"/>
</dbReference>